<dbReference type="SUPFAM" id="SSF51556">
    <property type="entry name" value="Metallo-dependent hydrolases"/>
    <property type="match status" value="1"/>
</dbReference>
<evidence type="ECO:0000313" key="6">
    <source>
        <dbReference type="EMBL" id="CAB5031866.1"/>
    </source>
</evidence>
<dbReference type="AlphaFoldDB" id="A0A6J6YSY1"/>
<dbReference type="GO" id="GO:0016831">
    <property type="term" value="F:carboxy-lyase activity"/>
    <property type="evidence" value="ECO:0007669"/>
    <property type="project" value="InterPro"/>
</dbReference>
<evidence type="ECO:0000313" key="5">
    <source>
        <dbReference type="EMBL" id="CAB4985282.1"/>
    </source>
</evidence>
<dbReference type="Gene3D" id="3.20.20.140">
    <property type="entry name" value="Metal-dependent hydrolases"/>
    <property type="match status" value="1"/>
</dbReference>
<organism evidence="4">
    <name type="scientific">freshwater metagenome</name>
    <dbReference type="NCBI Taxonomy" id="449393"/>
    <lineage>
        <taxon>unclassified sequences</taxon>
        <taxon>metagenomes</taxon>
        <taxon>ecological metagenomes</taxon>
    </lineage>
</organism>
<dbReference type="EMBL" id="CAFBQW010000012">
    <property type="protein sequence ID" value="CAB5061293.1"/>
    <property type="molecule type" value="Genomic_DNA"/>
</dbReference>
<evidence type="ECO:0000313" key="3">
    <source>
        <dbReference type="EMBL" id="CAB4689437.1"/>
    </source>
</evidence>
<name>A0A6J6YSY1_9ZZZZ</name>
<dbReference type="EMBL" id="CAFAAQ010000106">
    <property type="protein sequence ID" value="CAB4811383.1"/>
    <property type="molecule type" value="Genomic_DNA"/>
</dbReference>
<proteinExistence type="predicted"/>
<dbReference type="EMBL" id="CAFBPW010000060">
    <property type="protein sequence ID" value="CAB5031866.1"/>
    <property type="molecule type" value="Genomic_DNA"/>
</dbReference>
<reference evidence="4" key="1">
    <citation type="submission" date="2020-05" db="EMBL/GenBank/DDBJ databases">
        <authorList>
            <person name="Chiriac C."/>
            <person name="Salcher M."/>
            <person name="Ghai R."/>
            <person name="Kavagutti S V."/>
        </authorList>
    </citation>
    <scope>NUCLEOTIDE SEQUENCE</scope>
</reference>
<dbReference type="EMBL" id="CAFBOG010000119">
    <property type="protein sequence ID" value="CAB4985282.1"/>
    <property type="molecule type" value="Genomic_DNA"/>
</dbReference>
<gene>
    <name evidence="3" type="ORF">UFOPK2582_00314</name>
    <name evidence="4" type="ORF">UFOPK3046_01177</name>
    <name evidence="5" type="ORF">UFOPK3914_01272</name>
    <name evidence="6" type="ORF">UFOPK4173_00706</name>
    <name evidence="7" type="ORF">UFOPK4354_00219</name>
</gene>
<dbReference type="PANTHER" id="PTHR21240:SF28">
    <property type="entry name" value="ISO-OROTATE DECARBOXYLASE (EUROFUNG)"/>
    <property type="match status" value="1"/>
</dbReference>
<dbReference type="InterPro" id="IPR032466">
    <property type="entry name" value="Metal_Hydrolase"/>
</dbReference>
<dbReference type="InterPro" id="IPR032465">
    <property type="entry name" value="ACMSD"/>
</dbReference>
<evidence type="ECO:0000256" key="1">
    <source>
        <dbReference type="ARBA" id="ARBA00023239"/>
    </source>
</evidence>
<dbReference type="GO" id="GO:0005737">
    <property type="term" value="C:cytoplasm"/>
    <property type="evidence" value="ECO:0007669"/>
    <property type="project" value="TreeGrafter"/>
</dbReference>
<feature type="domain" description="Amidohydrolase-related" evidence="2">
    <location>
        <begin position="134"/>
        <end position="403"/>
    </location>
</feature>
<dbReference type="EMBL" id="CAEZXS010000022">
    <property type="protein sequence ID" value="CAB4689437.1"/>
    <property type="molecule type" value="Genomic_DNA"/>
</dbReference>
<dbReference type="Pfam" id="PF04909">
    <property type="entry name" value="Amidohydro_2"/>
    <property type="match status" value="1"/>
</dbReference>
<dbReference type="InterPro" id="IPR006680">
    <property type="entry name" value="Amidohydro-rel"/>
</dbReference>
<accession>A0A6J6YSY1</accession>
<dbReference type="PANTHER" id="PTHR21240">
    <property type="entry name" value="2-AMINO-3-CARBOXYLMUCONATE-6-SEMIALDEHYDE DECARBOXYLASE"/>
    <property type="match status" value="1"/>
</dbReference>
<dbReference type="GO" id="GO:0019748">
    <property type="term" value="P:secondary metabolic process"/>
    <property type="evidence" value="ECO:0007669"/>
    <property type="project" value="TreeGrafter"/>
</dbReference>
<evidence type="ECO:0000259" key="2">
    <source>
        <dbReference type="Pfam" id="PF04909"/>
    </source>
</evidence>
<keyword evidence="1" id="KW-0456">Lyase</keyword>
<evidence type="ECO:0000313" key="7">
    <source>
        <dbReference type="EMBL" id="CAB5061293.1"/>
    </source>
</evidence>
<protein>
    <submittedName>
        <fullName evidence="4">Unannotated protein</fullName>
    </submittedName>
</protein>
<sequence length="407" mass="46512">MELPKIISVDDHVVEPPHVWQTWLPEKHREKGPRVERANWGPFVHKAGARYDNTMDPDGQPGDYWVYEDRVIYVHKSFVAIPLSATPDGDLSKFDRTVMQMVPLTYDEMRPGCYDRDARVKEFEVNWVDGSLPFPTFPRFCGQTFMEGQDKDLALACVRAYNDWMVEEWCEPSNGVNIPLCIIPMWDPQLAAQEVIRNAKRGVHAVCFSEIPTKLKLPSIHTGYWDPFFAACNDHAVTICMHIGSSSTNPAASPDSPPAVGGTLAFNNAFTSMVDWLFSGKLIEFPELRLAYSEGQIGWIPYVLERADMVWEHHDAWMHTKERIPEPPSTYYWDRIFGCFTADHHGLVNLSSVGENNICFETDYPHTDTSWPFTKEYVEKMVVGLSDEVIYKVLRGNAIKMLSLDRV</sequence>
<dbReference type="GO" id="GO:0016787">
    <property type="term" value="F:hydrolase activity"/>
    <property type="evidence" value="ECO:0007669"/>
    <property type="project" value="InterPro"/>
</dbReference>
<evidence type="ECO:0000313" key="4">
    <source>
        <dbReference type="EMBL" id="CAB4811383.1"/>
    </source>
</evidence>